<dbReference type="Proteomes" id="UP000654918">
    <property type="component" value="Unassembled WGS sequence"/>
</dbReference>
<dbReference type="AlphaFoldDB" id="A0A8H6K9S5"/>
<accession>A0A8H6K9S5</accession>
<feature type="compositionally biased region" description="Low complexity" evidence="1">
    <location>
        <begin position="1"/>
        <end position="13"/>
    </location>
</feature>
<evidence type="ECO:0000256" key="1">
    <source>
        <dbReference type="SAM" id="MobiDB-lite"/>
    </source>
</evidence>
<proteinExistence type="predicted"/>
<gene>
    <name evidence="2" type="ORF">CPLU01_08999</name>
</gene>
<dbReference type="EMBL" id="WIGO01000135">
    <property type="protein sequence ID" value="KAF6827634.1"/>
    <property type="molecule type" value="Genomic_DNA"/>
</dbReference>
<organism evidence="2 3">
    <name type="scientific">Colletotrichum plurivorum</name>
    <dbReference type="NCBI Taxonomy" id="2175906"/>
    <lineage>
        <taxon>Eukaryota</taxon>
        <taxon>Fungi</taxon>
        <taxon>Dikarya</taxon>
        <taxon>Ascomycota</taxon>
        <taxon>Pezizomycotina</taxon>
        <taxon>Sordariomycetes</taxon>
        <taxon>Hypocreomycetidae</taxon>
        <taxon>Glomerellales</taxon>
        <taxon>Glomerellaceae</taxon>
        <taxon>Colletotrichum</taxon>
        <taxon>Colletotrichum orchidearum species complex</taxon>
    </lineage>
</organism>
<feature type="region of interest" description="Disordered" evidence="1">
    <location>
        <begin position="1"/>
        <end position="21"/>
    </location>
</feature>
<sequence length="154" mass="17018">MTATQVPPAAQQQRNPTLRHNQPTIAVRREGEEIVTRVNGWAAPFIRPFVRTFTRPGASDPGDVKITVGAVTVSVPLALAAQTGLVVKVDNRSRPATSRNLLADSWRSLSGLWRCVVKEVTFYKKHASRIDFLMHTLFSVSLAYTGWSLMGVFV</sequence>
<comment type="caution">
    <text evidence="2">The sequence shown here is derived from an EMBL/GenBank/DDBJ whole genome shotgun (WGS) entry which is preliminary data.</text>
</comment>
<evidence type="ECO:0000313" key="2">
    <source>
        <dbReference type="EMBL" id="KAF6827634.1"/>
    </source>
</evidence>
<evidence type="ECO:0000313" key="3">
    <source>
        <dbReference type="Proteomes" id="UP000654918"/>
    </source>
</evidence>
<keyword evidence="3" id="KW-1185">Reference proteome</keyword>
<name>A0A8H6K9S5_9PEZI</name>
<protein>
    <submittedName>
        <fullName evidence="2">Uncharacterized protein</fullName>
    </submittedName>
</protein>
<reference evidence="2" key="1">
    <citation type="journal article" date="2020" name="Phytopathology">
        <title>Genome Sequence Resources of Colletotrichum truncatum, C. plurivorum, C. musicola, and C. sojae: Four Species Pathogenic to Soybean (Glycine max).</title>
        <authorList>
            <person name="Rogerio F."/>
            <person name="Boufleur T.R."/>
            <person name="Ciampi-Guillardi M."/>
            <person name="Sukno S.A."/>
            <person name="Thon M.R."/>
            <person name="Massola Junior N.S."/>
            <person name="Baroncelli R."/>
        </authorList>
    </citation>
    <scope>NUCLEOTIDE SEQUENCE</scope>
    <source>
        <strain evidence="2">LFN00145</strain>
    </source>
</reference>